<dbReference type="RefSeq" id="WP_215239494.1">
    <property type="nucleotide sequence ID" value="NZ_CAJRAF010000002.1"/>
</dbReference>
<evidence type="ECO:0000256" key="2">
    <source>
        <dbReference type="ARBA" id="ARBA00022723"/>
    </source>
</evidence>
<dbReference type="NCBIfam" id="TIGR00608">
    <property type="entry name" value="radc"/>
    <property type="match status" value="1"/>
</dbReference>
<sequence>MPEIYPNTRKILSWAEEDRPREKLLLKGRTALSDAELIAILIGSGTADLTAVDVAKEIMHSVDNNINLLARQSLKDLMKIKGIGEAKAITIMAALELGRRRKDSFQDRKVKINQSSVVYDEMKPYLQDKLLEEFWIILLNKACEAIRILQVSIGGLGGTIADTRVIFKLAIENLAHSIILVHNHPSGQLYPSPQDISLTNDIVKAGKVMDIPIMDHLIYTDNGYYSFRDADKLPV</sequence>
<dbReference type="PROSITE" id="PS01302">
    <property type="entry name" value="UPF0758"/>
    <property type="match status" value="1"/>
</dbReference>
<name>A0A916JF49_9BACT</name>
<accession>A0A916JF49</accession>
<proteinExistence type="inferred from homology"/>
<dbReference type="CDD" id="cd08071">
    <property type="entry name" value="MPN_DUF2466"/>
    <property type="match status" value="1"/>
</dbReference>
<dbReference type="Gene3D" id="3.40.140.10">
    <property type="entry name" value="Cytidine Deaminase, domain 2"/>
    <property type="match status" value="1"/>
</dbReference>
<dbReference type="Proteomes" id="UP000680038">
    <property type="component" value="Unassembled WGS sequence"/>
</dbReference>
<dbReference type="InterPro" id="IPR001405">
    <property type="entry name" value="UPF0758"/>
</dbReference>
<reference evidence="8" key="1">
    <citation type="submission" date="2021-04" db="EMBL/GenBank/DDBJ databases">
        <authorList>
            <person name="Rodrigo-Torres L."/>
            <person name="Arahal R. D."/>
            <person name="Lucena T."/>
        </authorList>
    </citation>
    <scope>NUCLEOTIDE SEQUENCE</scope>
    <source>
        <strain evidence="8">CECT 9275</strain>
    </source>
</reference>
<protein>
    <recommendedName>
        <fullName evidence="7">MPN domain-containing protein</fullName>
    </recommendedName>
</protein>
<evidence type="ECO:0000256" key="5">
    <source>
        <dbReference type="ARBA" id="ARBA00023049"/>
    </source>
</evidence>
<evidence type="ECO:0000259" key="7">
    <source>
        <dbReference type="PROSITE" id="PS50249"/>
    </source>
</evidence>
<evidence type="ECO:0000256" key="6">
    <source>
        <dbReference type="RuleBase" id="RU003797"/>
    </source>
</evidence>
<dbReference type="InterPro" id="IPR037518">
    <property type="entry name" value="MPN"/>
</dbReference>
<keyword evidence="2" id="KW-0479">Metal-binding</keyword>
<dbReference type="Pfam" id="PF20582">
    <property type="entry name" value="UPF0758_N"/>
    <property type="match status" value="1"/>
</dbReference>
<keyword evidence="9" id="KW-1185">Reference proteome</keyword>
<feature type="domain" description="MPN" evidence="7">
    <location>
        <begin position="111"/>
        <end position="233"/>
    </location>
</feature>
<keyword evidence="1" id="KW-0645">Protease</keyword>
<dbReference type="InterPro" id="IPR020891">
    <property type="entry name" value="UPF0758_CS"/>
</dbReference>
<keyword evidence="5" id="KW-0482">Metalloprotease</keyword>
<dbReference type="AlphaFoldDB" id="A0A916JF49"/>
<evidence type="ECO:0000313" key="8">
    <source>
        <dbReference type="EMBL" id="CAG5002650.1"/>
    </source>
</evidence>
<evidence type="ECO:0000256" key="1">
    <source>
        <dbReference type="ARBA" id="ARBA00022670"/>
    </source>
</evidence>
<evidence type="ECO:0000313" key="9">
    <source>
        <dbReference type="Proteomes" id="UP000680038"/>
    </source>
</evidence>
<dbReference type="NCBIfam" id="NF000642">
    <property type="entry name" value="PRK00024.1"/>
    <property type="match status" value="1"/>
</dbReference>
<dbReference type="Pfam" id="PF04002">
    <property type="entry name" value="RadC"/>
    <property type="match status" value="1"/>
</dbReference>
<evidence type="ECO:0000256" key="4">
    <source>
        <dbReference type="ARBA" id="ARBA00022833"/>
    </source>
</evidence>
<gene>
    <name evidence="8" type="ORF">DYBT9275_02937</name>
</gene>
<evidence type="ECO:0000256" key="3">
    <source>
        <dbReference type="ARBA" id="ARBA00022801"/>
    </source>
</evidence>
<dbReference type="PANTHER" id="PTHR30471:SF3">
    <property type="entry name" value="UPF0758 PROTEIN YEES-RELATED"/>
    <property type="match status" value="1"/>
</dbReference>
<dbReference type="GO" id="GO:0006508">
    <property type="term" value="P:proteolysis"/>
    <property type="evidence" value="ECO:0007669"/>
    <property type="project" value="UniProtKB-KW"/>
</dbReference>
<dbReference type="GO" id="GO:0046872">
    <property type="term" value="F:metal ion binding"/>
    <property type="evidence" value="ECO:0007669"/>
    <property type="project" value="UniProtKB-KW"/>
</dbReference>
<dbReference type="PROSITE" id="PS50249">
    <property type="entry name" value="MPN"/>
    <property type="match status" value="1"/>
</dbReference>
<dbReference type="InterPro" id="IPR025657">
    <property type="entry name" value="RadC_JAB"/>
</dbReference>
<keyword evidence="3" id="KW-0378">Hydrolase</keyword>
<dbReference type="PANTHER" id="PTHR30471">
    <property type="entry name" value="DNA REPAIR PROTEIN RADC"/>
    <property type="match status" value="1"/>
</dbReference>
<dbReference type="GO" id="GO:0008237">
    <property type="term" value="F:metallopeptidase activity"/>
    <property type="evidence" value="ECO:0007669"/>
    <property type="project" value="UniProtKB-KW"/>
</dbReference>
<comment type="caution">
    <text evidence="8">The sequence shown here is derived from an EMBL/GenBank/DDBJ whole genome shotgun (WGS) entry which is preliminary data.</text>
</comment>
<keyword evidence="4" id="KW-0862">Zinc</keyword>
<comment type="similarity">
    <text evidence="6">Belongs to the UPF0758 family.</text>
</comment>
<dbReference type="EMBL" id="CAJRAF010000002">
    <property type="protein sequence ID" value="CAG5002650.1"/>
    <property type="molecule type" value="Genomic_DNA"/>
</dbReference>
<dbReference type="InterPro" id="IPR046778">
    <property type="entry name" value="UPF0758_N"/>
</dbReference>
<organism evidence="8 9">
    <name type="scientific">Dyadobacter helix</name>
    <dbReference type="NCBI Taxonomy" id="2822344"/>
    <lineage>
        <taxon>Bacteria</taxon>
        <taxon>Pseudomonadati</taxon>
        <taxon>Bacteroidota</taxon>
        <taxon>Cytophagia</taxon>
        <taxon>Cytophagales</taxon>
        <taxon>Spirosomataceae</taxon>
        <taxon>Dyadobacter</taxon>
    </lineage>
</organism>